<accession>A0ACD0NVI5</accession>
<proteinExistence type="predicted"/>
<gene>
    <name evidence="1" type="ORF">IE53DRAFT_374924</name>
</gene>
<evidence type="ECO:0000313" key="1">
    <source>
        <dbReference type="EMBL" id="PWN49828.1"/>
    </source>
</evidence>
<dbReference type="Proteomes" id="UP000245626">
    <property type="component" value="Unassembled WGS sequence"/>
</dbReference>
<dbReference type="EMBL" id="KZ820001">
    <property type="protein sequence ID" value="PWN49828.1"/>
    <property type="molecule type" value="Genomic_DNA"/>
</dbReference>
<sequence>MRLIAVPLARARPGATPISTFIAQRSKRIKPSSTKLSSDGEGESQGKPVIPFTTRMLSKASNFWMDMGRADQKSTLDWKRRTYTLGEKLMDRIEYQEWALKGVDPALGPRLNTLSQKSTDSDEGKSKPGEIDRRKSRSDEKVSLLYPPSLLSPAPLLASLESLTSHRTPHHYRRLWLCVAGMPFTIPFALIPVIPNLPFFYLVFRAYSHWKAYKSSAYLAVLLQQKRIKPTPSPEIDSIFKADTNHSIQAENVKRDANQESEVEAELILQKSQIEAMIKRLELQDWARTDLNRARMQVERSIQEGKIDKLGVDESSGQ</sequence>
<organism evidence="1 2">
    <name type="scientific">Violaceomyces palustris</name>
    <dbReference type="NCBI Taxonomy" id="1673888"/>
    <lineage>
        <taxon>Eukaryota</taxon>
        <taxon>Fungi</taxon>
        <taxon>Dikarya</taxon>
        <taxon>Basidiomycota</taxon>
        <taxon>Ustilaginomycotina</taxon>
        <taxon>Ustilaginomycetes</taxon>
        <taxon>Violaceomycetales</taxon>
        <taxon>Violaceomycetaceae</taxon>
        <taxon>Violaceomyces</taxon>
    </lineage>
</organism>
<protein>
    <submittedName>
        <fullName evidence="1">Uncharacterized protein</fullName>
    </submittedName>
</protein>
<reference evidence="1 2" key="1">
    <citation type="journal article" date="2018" name="Mol. Biol. Evol.">
        <title>Broad Genomic Sampling Reveals a Smut Pathogenic Ancestry of the Fungal Clade Ustilaginomycotina.</title>
        <authorList>
            <person name="Kijpornyongpan T."/>
            <person name="Mondo S.J."/>
            <person name="Barry K."/>
            <person name="Sandor L."/>
            <person name="Lee J."/>
            <person name="Lipzen A."/>
            <person name="Pangilinan J."/>
            <person name="LaButti K."/>
            <person name="Hainaut M."/>
            <person name="Henrissat B."/>
            <person name="Grigoriev I.V."/>
            <person name="Spatafora J.W."/>
            <person name="Aime M.C."/>
        </authorList>
    </citation>
    <scope>NUCLEOTIDE SEQUENCE [LARGE SCALE GENOMIC DNA]</scope>
    <source>
        <strain evidence="1 2">SA 807</strain>
    </source>
</reference>
<keyword evidence="2" id="KW-1185">Reference proteome</keyword>
<evidence type="ECO:0000313" key="2">
    <source>
        <dbReference type="Proteomes" id="UP000245626"/>
    </source>
</evidence>
<name>A0ACD0NVI5_9BASI</name>